<keyword evidence="4 6" id="KW-0719">Serine esterase</keyword>
<name>A0ABQ7S147_PICAN</name>
<dbReference type="SUPFAM" id="SSF53474">
    <property type="entry name" value="alpha/beta-Hydrolases"/>
    <property type="match status" value="1"/>
</dbReference>
<protein>
    <recommendedName>
        <fullName evidence="3 6">S-formylglutathione hydrolase</fullName>
        <ecNumber evidence="2 6">3.1.2.12</ecNumber>
    </recommendedName>
</protein>
<dbReference type="InterPro" id="IPR000801">
    <property type="entry name" value="Esterase-like"/>
</dbReference>
<evidence type="ECO:0000256" key="7">
    <source>
        <dbReference type="SAM" id="MobiDB-lite"/>
    </source>
</evidence>
<dbReference type="NCBIfam" id="TIGR02821">
    <property type="entry name" value="fghA_ester_D"/>
    <property type="match status" value="1"/>
</dbReference>
<dbReference type="Gene3D" id="3.40.50.1820">
    <property type="entry name" value="alpha/beta hydrolase"/>
    <property type="match status" value="1"/>
</dbReference>
<comment type="subcellular location">
    <subcellularLocation>
        <location evidence="6">Cytoplasm</location>
    </subcellularLocation>
</comment>
<evidence type="ECO:0000256" key="5">
    <source>
        <dbReference type="ARBA" id="ARBA00022801"/>
    </source>
</evidence>
<dbReference type="Pfam" id="PF00756">
    <property type="entry name" value="Esterase"/>
    <property type="match status" value="1"/>
</dbReference>
<comment type="similarity">
    <text evidence="1 6">Belongs to the esterase D family.</text>
</comment>
<dbReference type="PANTHER" id="PTHR10061:SF0">
    <property type="entry name" value="S-FORMYLGLUTATHIONE HYDROLASE"/>
    <property type="match status" value="1"/>
</dbReference>
<sequence>MHCWNAGRNAHRKPHPPGARVDIADGRNGVLRGRACNHGPQTKGPDLLGTEIPGHRSSLLWHGYQLSVGNSDSLQQTAKTPPGPRRIARHNGCELLDFNRSGPGWHGRANTSPNVGYLICFTSNFVNSIFIPIMSFVTQAEIRSFGGKLVKLQHDSKETQTKMDVNLYLPEQYYEQPDSKLPVLVYLSGLTCTPNNCSEKGFWQPYANKYGFAVVYPDTSPRGASIEGEDESYDFGSGAGFYLDATEEKWSKNYRMYSYILKELLPGLASSYTRLDFDNMSITGHSMGGYGALMFYFRNPGKFKSVSAFAPISNPSNCAWGHKCFGGYLGADKSKWAEYDPSELIKKYDGPDTPILIHTGTADPFYFRDHQLLPENLVKASEDSKLKGKIDLHLEEGYDHSYYFISSFTKDHAAHHAKYLGLSPKL</sequence>
<dbReference type="Proteomes" id="UP001197328">
    <property type="component" value="Unassembled WGS sequence"/>
</dbReference>
<evidence type="ECO:0000256" key="2">
    <source>
        <dbReference type="ARBA" id="ARBA00012479"/>
    </source>
</evidence>
<evidence type="ECO:0000313" key="8">
    <source>
        <dbReference type="EMBL" id="KAG7851072.1"/>
    </source>
</evidence>
<comment type="function">
    <text evidence="6">Serine hydrolase involved in the detoxification of formaldehyde.</text>
</comment>
<accession>A0ABQ7S147</accession>
<dbReference type="PANTHER" id="PTHR10061">
    <property type="entry name" value="S-FORMYLGLUTATHIONE HYDROLASE"/>
    <property type="match status" value="1"/>
</dbReference>
<comment type="catalytic activity">
    <reaction evidence="6">
        <text>S-formylglutathione + H2O = formate + glutathione + H(+)</text>
        <dbReference type="Rhea" id="RHEA:14961"/>
        <dbReference type="ChEBI" id="CHEBI:15377"/>
        <dbReference type="ChEBI" id="CHEBI:15378"/>
        <dbReference type="ChEBI" id="CHEBI:15740"/>
        <dbReference type="ChEBI" id="CHEBI:57688"/>
        <dbReference type="ChEBI" id="CHEBI:57925"/>
        <dbReference type="EC" id="3.1.2.12"/>
    </reaction>
</comment>
<evidence type="ECO:0000256" key="4">
    <source>
        <dbReference type="ARBA" id="ARBA00022487"/>
    </source>
</evidence>
<dbReference type="EMBL" id="JAHLVD010000003">
    <property type="protein sequence ID" value="KAG7851072.1"/>
    <property type="molecule type" value="Genomic_DNA"/>
</dbReference>
<evidence type="ECO:0000256" key="3">
    <source>
        <dbReference type="ARBA" id="ARBA00016774"/>
    </source>
</evidence>
<evidence type="ECO:0000256" key="1">
    <source>
        <dbReference type="ARBA" id="ARBA00005622"/>
    </source>
</evidence>
<organism evidence="8 9">
    <name type="scientific">Pichia angusta</name>
    <name type="common">Yeast</name>
    <name type="synonym">Hansenula polymorpha</name>
    <dbReference type="NCBI Taxonomy" id="870730"/>
    <lineage>
        <taxon>Eukaryota</taxon>
        <taxon>Fungi</taxon>
        <taxon>Dikarya</taxon>
        <taxon>Ascomycota</taxon>
        <taxon>Saccharomycotina</taxon>
        <taxon>Pichiomycetes</taxon>
        <taxon>Pichiales</taxon>
        <taxon>Pichiaceae</taxon>
        <taxon>Ogataea</taxon>
    </lineage>
</organism>
<dbReference type="InterPro" id="IPR014186">
    <property type="entry name" value="S-formylglutathione_hydrol"/>
</dbReference>
<keyword evidence="9" id="KW-1185">Reference proteome</keyword>
<evidence type="ECO:0000313" key="9">
    <source>
        <dbReference type="Proteomes" id="UP001197328"/>
    </source>
</evidence>
<feature type="region of interest" description="Disordered" evidence="7">
    <location>
        <begin position="1"/>
        <end position="24"/>
    </location>
</feature>
<reference evidence="8 9" key="1">
    <citation type="journal article" date="2021" name="G3 (Bethesda)">
        <title>Genomic diversity, chromosomal rearrangements, and interspecies hybridization in the ogataea polymorpha species complex.</title>
        <authorList>
            <person name="Hanson S.J."/>
            <person name="Cinneide E.O."/>
            <person name="Salzberg L.I."/>
            <person name="Wolfe K.H."/>
            <person name="McGowan J."/>
            <person name="Fitzpatrick D.A."/>
            <person name="Matlin K."/>
        </authorList>
    </citation>
    <scope>NUCLEOTIDE SEQUENCE [LARGE SCALE GENOMIC DNA]</scope>
    <source>
        <strain evidence="8">51-138</strain>
    </source>
</reference>
<evidence type="ECO:0000256" key="6">
    <source>
        <dbReference type="RuleBase" id="RU363068"/>
    </source>
</evidence>
<dbReference type="InterPro" id="IPR029058">
    <property type="entry name" value="AB_hydrolase_fold"/>
</dbReference>
<keyword evidence="6" id="KW-0963">Cytoplasm</keyword>
<gene>
    <name evidence="8" type="ORF">KL940_001649</name>
</gene>
<comment type="caution">
    <text evidence="8">The sequence shown here is derived from an EMBL/GenBank/DDBJ whole genome shotgun (WGS) entry which is preliminary data.</text>
</comment>
<dbReference type="EC" id="3.1.2.12" evidence="2 6"/>
<keyword evidence="5 6" id="KW-0378">Hydrolase</keyword>
<proteinExistence type="inferred from homology"/>